<keyword evidence="6 18" id="KW-0732">Signal</keyword>
<comment type="function">
    <text evidence="12">Mediates selective transcytosis of polymeric IgA and IgM across mucosal epithelial cells. Binds polymeric IgA and IgM at the basolateral surface of epithelial cells. The complex is then transported across the cell to be secreted at the apical surface. During this process, a cleavage occurs that separates the extracellular (known as the secretory component) from the transmembrane segment.</text>
</comment>
<evidence type="ECO:0000256" key="8">
    <source>
        <dbReference type="ARBA" id="ARBA00023136"/>
    </source>
</evidence>
<dbReference type="AlphaFoldDB" id="A0A974HYK7"/>
<keyword evidence="4" id="KW-0964">Secreted</keyword>
<dbReference type="InterPro" id="IPR013106">
    <property type="entry name" value="Ig_V-set"/>
</dbReference>
<evidence type="ECO:0000256" key="15">
    <source>
        <dbReference type="ARBA" id="ARBA00049745"/>
    </source>
</evidence>
<evidence type="ECO:0000256" key="3">
    <source>
        <dbReference type="ARBA" id="ARBA00022475"/>
    </source>
</evidence>
<evidence type="ECO:0000256" key="5">
    <source>
        <dbReference type="ARBA" id="ARBA00022692"/>
    </source>
</evidence>
<dbReference type="GO" id="GO:0004888">
    <property type="term" value="F:transmembrane signaling receptor activity"/>
    <property type="evidence" value="ECO:0007669"/>
    <property type="project" value="TreeGrafter"/>
</dbReference>
<dbReference type="InterPro" id="IPR013783">
    <property type="entry name" value="Ig-like_fold"/>
</dbReference>
<proteinExistence type="predicted"/>
<comment type="subunit">
    <text evidence="14">Interacts (mainly via CDR1-like domain) with dimeric IgA. Interacts (mainly via CDR2-like domain) with pentameric IgM.</text>
</comment>
<dbReference type="EMBL" id="CM004468">
    <property type="protein sequence ID" value="OCT94621.1"/>
    <property type="molecule type" value="Genomic_DNA"/>
</dbReference>
<feature type="signal peptide" evidence="18">
    <location>
        <begin position="1"/>
        <end position="19"/>
    </location>
</feature>
<dbReference type="InterPro" id="IPR036179">
    <property type="entry name" value="Ig-like_dom_sf"/>
</dbReference>
<dbReference type="PROSITE" id="PS50835">
    <property type="entry name" value="IG_LIKE"/>
    <property type="match status" value="1"/>
</dbReference>
<dbReference type="OMA" id="IKCYYPA"/>
<dbReference type="InterPro" id="IPR003599">
    <property type="entry name" value="Ig_sub"/>
</dbReference>
<feature type="domain" description="Ig-like" evidence="19">
    <location>
        <begin position="367"/>
        <end position="451"/>
    </location>
</feature>
<evidence type="ECO:0000256" key="6">
    <source>
        <dbReference type="ARBA" id="ARBA00022729"/>
    </source>
</evidence>
<protein>
    <recommendedName>
        <fullName evidence="15">Polymeric immunoglobulin receptor</fullName>
    </recommendedName>
</protein>
<dbReference type="SMART" id="SM00409">
    <property type="entry name" value="IG"/>
    <property type="match status" value="4"/>
</dbReference>
<name>A0A974HYK7_XENLA</name>
<dbReference type="PANTHER" id="PTHR11860:SF82">
    <property type="entry name" value="POLYMERIC IMMUNOGLOBULIN RECEPTOR"/>
    <property type="match status" value="1"/>
</dbReference>
<evidence type="ECO:0000313" key="21">
    <source>
        <dbReference type="Proteomes" id="UP000694892"/>
    </source>
</evidence>
<dbReference type="SUPFAM" id="SSF48726">
    <property type="entry name" value="Immunoglobulin"/>
    <property type="match status" value="4"/>
</dbReference>
<dbReference type="OrthoDB" id="6157407at2759"/>
<evidence type="ECO:0000256" key="7">
    <source>
        <dbReference type="ARBA" id="ARBA00022989"/>
    </source>
</evidence>
<evidence type="ECO:0000256" key="18">
    <source>
        <dbReference type="SAM" id="SignalP"/>
    </source>
</evidence>
<keyword evidence="10" id="KW-0325">Glycoprotein</keyword>
<organism evidence="20 21">
    <name type="scientific">Xenopus laevis</name>
    <name type="common">African clawed frog</name>
    <dbReference type="NCBI Taxonomy" id="8355"/>
    <lineage>
        <taxon>Eukaryota</taxon>
        <taxon>Metazoa</taxon>
        <taxon>Chordata</taxon>
        <taxon>Craniata</taxon>
        <taxon>Vertebrata</taxon>
        <taxon>Euteleostomi</taxon>
        <taxon>Amphibia</taxon>
        <taxon>Batrachia</taxon>
        <taxon>Anura</taxon>
        <taxon>Pipoidea</taxon>
        <taxon>Pipidae</taxon>
        <taxon>Xenopodinae</taxon>
        <taxon>Xenopus</taxon>
        <taxon>Xenopus</taxon>
    </lineage>
</organism>
<dbReference type="InterPro" id="IPR007110">
    <property type="entry name" value="Ig-like_dom"/>
</dbReference>
<comment type="subcellular location">
    <subcellularLocation>
        <location evidence="1">Cell membrane</location>
        <topology evidence="1">Single-pass type I membrane protein</topology>
    </subcellularLocation>
    <subcellularLocation>
        <location evidence="2">Secreted</location>
    </subcellularLocation>
</comment>
<evidence type="ECO:0000256" key="14">
    <source>
        <dbReference type="ARBA" id="ARBA00049678"/>
    </source>
</evidence>
<dbReference type="AGR" id="Xenbase:XB-GENE-6488056"/>
<dbReference type="GeneID" id="108708157"/>
<feature type="region of interest" description="Disordered" evidence="16">
    <location>
        <begin position="458"/>
        <end position="485"/>
    </location>
</feature>
<evidence type="ECO:0000256" key="1">
    <source>
        <dbReference type="ARBA" id="ARBA00004251"/>
    </source>
</evidence>
<dbReference type="CDD" id="cd05716">
    <property type="entry name" value="IgV_pIgR_like"/>
    <property type="match status" value="3"/>
</dbReference>
<dbReference type="Xenbase" id="XB-GENE-6488056">
    <property type="gene designation" value="pigr.L"/>
</dbReference>
<dbReference type="Pfam" id="PF07686">
    <property type="entry name" value="V-set"/>
    <property type="match status" value="4"/>
</dbReference>
<dbReference type="PANTHER" id="PTHR11860">
    <property type="entry name" value="POLYMERIC-IMMUNOGLOBULIN RECEPTOR"/>
    <property type="match status" value="1"/>
</dbReference>
<keyword evidence="5 17" id="KW-0812">Transmembrane</keyword>
<evidence type="ECO:0000256" key="12">
    <source>
        <dbReference type="ARBA" id="ARBA00049599"/>
    </source>
</evidence>
<feature type="compositionally biased region" description="Basic and acidic residues" evidence="16">
    <location>
        <begin position="458"/>
        <end position="469"/>
    </location>
</feature>
<dbReference type="InterPro" id="IPR050671">
    <property type="entry name" value="CD300_family_receptors"/>
</dbReference>
<keyword evidence="9" id="KW-1015">Disulfide bond</keyword>
<comment type="function">
    <text evidence="13">Through its N-linked glycans ensures anchoring of secretory IgA (sIgA) molecules to mucus lining the epithelial surface to neutralize extracellular pathogens. On its own (free form) may act as a non-specific microbial scavenger to prevent pathogen interaction with epithelial cells.</text>
</comment>
<evidence type="ECO:0000313" key="20">
    <source>
        <dbReference type="EMBL" id="OCT94621.1"/>
    </source>
</evidence>
<feature type="transmembrane region" description="Helical" evidence="17">
    <location>
        <begin position="489"/>
        <end position="510"/>
    </location>
</feature>
<keyword evidence="8 17" id="KW-0472">Membrane</keyword>
<evidence type="ECO:0000256" key="10">
    <source>
        <dbReference type="ARBA" id="ARBA00023180"/>
    </source>
</evidence>
<evidence type="ECO:0000256" key="13">
    <source>
        <dbReference type="ARBA" id="ARBA00049604"/>
    </source>
</evidence>
<gene>
    <name evidence="22" type="primary">pigr.L</name>
    <name evidence="20" type="ORF">XELAEV_18012304mg</name>
</gene>
<evidence type="ECO:0000256" key="9">
    <source>
        <dbReference type="ARBA" id="ARBA00023157"/>
    </source>
</evidence>
<dbReference type="RefSeq" id="XP_018102048.1">
    <property type="nucleotide sequence ID" value="XM_018246559.2"/>
</dbReference>
<keyword evidence="3" id="KW-1003">Cell membrane</keyword>
<evidence type="ECO:0000256" key="4">
    <source>
        <dbReference type="ARBA" id="ARBA00022525"/>
    </source>
</evidence>
<evidence type="ECO:0000256" key="17">
    <source>
        <dbReference type="SAM" id="Phobius"/>
    </source>
</evidence>
<sequence>MTMYLFVLISVLILQFSESKELVGPKQVTGFVSGSITIKCFYSTLTKANKYDRKFLCRETGRRNLCDTIISTNSYVMEKFENRISLVDNSEEGVMVIKLSGLQLSDQGTYRCGIGKSASGLTAVVNVFVTEDSTIRNEAELMYGQLRSSVTFLCKVDKQYSSSPKYFCKINKGECRTIINSTGYISNEYHGRIVLSNGEDPGSFTVKLIQLRKEDAGLYLCGVGNNAEGGDSNAFELHINEDTDIPQGSRVLTGNIGGSISALCPFNPKKNYTVKVWCKWDKQGCHPIIRSNGFVQENYEGRILIHDNPENGTMQVLMNQLSMEDKGWYWCMMTDGTTDQISFVQVNIEGGNHDQLAGQKEVVASTGKQVIIPCTYPCRYTSYQKYWCKWGNYGCNPMISQDNDEDGLSINCENREVVLTINTVKKTDEGWYWCGVTKFGRYGETLAVHLKVESEIEKGTPHDLSRNRNIDPGMDDNNPSSEEGKSSNVLAISLSVCAVVLLISAVFIVIRLKNKRNSELVSVGSYRSNISMTDLNNTSHIGKDNVGINEAHETDMGSSNYGSNTNKKGSGDDLDYSSFLIYHEASVNNADIQ</sequence>
<reference evidence="21" key="1">
    <citation type="journal article" date="2016" name="Nature">
        <title>Genome evolution in the allotetraploid frog Xenopus laevis.</title>
        <authorList>
            <person name="Session A.M."/>
            <person name="Uno Y."/>
            <person name="Kwon T."/>
            <person name="Chapman J.A."/>
            <person name="Toyoda A."/>
            <person name="Takahashi S."/>
            <person name="Fukui A."/>
            <person name="Hikosaka A."/>
            <person name="Suzuki A."/>
            <person name="Kondo M."/>
            <person name="van Heeringen S.J."/>
            <person name="Quigley I."/>
            <person name="Heinz S."/>
            <person name="Ogino H."/>
            <person name="Ochi H."/>
            <person name="Hellsten U."/>
            <person name="Lyons J.B."/>
            <person name="Simakov O."/>
            <person name="Putnam N."/>
            <person name="Stites J."/>
            <person name="Kuroki Y."/>
            <person name="Tanaka T."/>
            <person name="Michiue T."/>
            <person name="Watanabe M."/>
            <person name="Bogdanovic O."/>
            <person name="Lister R."/>
            <person name="Georgiou G."/>
            <person name="Paranjpe S.S."/>
            <person name="van Kruijsbergen I."/>
            <person name="Shu S."/>
            <person name="Carlson J."/>
            <person name="Kinoshita T."/>
            <person name="Ohta Y."/>
            <person name="Mawaribuchi S."/>
            <person name="Jenkins J."/>
            <person name="Grimwood J."/>
            <person name="Schmutz J."/>
            <person name="Mitros T."/>
            <person name="Mozaffari S.V."/>
            <person name="Suzuki Y."/>
            <person name="Haramoto Y."/>
            <person name="Yamamoto T.S."/>
            <person name="Takagi C."/>
            <person name="Heald R."/>
            <person name="Miller K."/>
            <person name="Haudenschild C."/>
            <person name="Kitzman J."/>
            <person name="Nakayama T."/>
            <person name="Izutsu Y."/>
            <person name="Robert J."/>
            <person name="Fortriede J."/>
            <person name="Burns K."/>
            <person name="Lotay V."/>
            <person name="Karimi K."/>
            <person name="Yasuoka Y."/>
            <person name="Dichmann D.S."/>
            <person name="Flajnik M.F."/>
            <person name="Houston D.W."/>
            <person name="Shendure J."/>
            <person name="DuPasquier L."/>
            <person name="Vize P.D."/>
            <person name="Zorn A.M."/>
            <person name="Ito M."/>
            <person name="Marcotte E.M."/>
            <person name="Wallingford J.B."/>
            <person name="Ito Y."/>
            <person name="Asashima M."/>
            <person name="Ueno N."/>
            <person name="Matsuda Y."/>
            <person name="Veenstra G.J."/>
            <person name="Fujiyama A."/>
            <person name="Harland R.M."/>
            <person name="Taira M."/>
            <person name="Rokhsar D.S."/>
        </authorList>
    </citation>
    <scope>NUCLEOTIDE SEQUENCE [LARGE SCALE GENOMIC DNA]</scope>
    <source>
        <strain evidence="21">J</strain>
    </source>
</reference>
<dbReference type="GO" id="GO:0005576">
    <property type="term" value="C:extracellular region"/>
    <property type="evidence" value="ECO:0007669"/>
    <property type="project" value="UniProtKB-SubCell"/>
</dbReference>
<evidence type="ECO:0000256" key="11">
    <source>
        <dbReference type="ARBA" id="ARBA00023319"/>
    </source>
</evidence>
<dbReference type="GO" id="GO:0005886">
    <property type="term" value="C:plasma membrane"/>
    <property type="evidence" value="ECO:0007669"/>
    <property type="project" value="UniProtKB-SubCell"/>
</dbReference>
<dbReference type="CTD" id="108708157"/>
<dbReference type="Proteomes" id="UP000694892">
    <property type="component" value="Chromosome 2L"/>
</dbReference>
<evidence type="ECO:0000259" key="19">
    <source>
        <dbReference type="PROSITE" id="PS50835"/>
    </source>
</evidence>
<keyword evidence="11" id="KW-0393">Immunoglobulin domain</keyword>
<keyword evidence="7 17" id="KW-1133">Transmembrane helix</keyword>
<evidence type="ECO:0000313" key="22">
    <source>
        <dbReference type="Xenbase" id="XB-GENE-6488056"/>
    </source>
</evidence>
<dbReference type="Gene3D" id="2.60.40.10">
    <property type="entry name" value="Immunoglobulins"/>
    <property type="match status" value="4"/>
</dbReference>
<dbReference type="KEGG" id="xla:108708157"/>
<evidence type="ECO:0000256" key="16">
    <source>
        <dbReference type="SAM" id="MobiDB-lite"/>
    </source>
</evidence>
<accession>A0A974HYK7</accession>
<feature type="chain" id="PRO_5036803964" description="Polymeric immunoglobulin receptor" evidence="18">
    <location>
        <begin position="20"/>
        <end position="593"/>
    </location>
</feature>
<evidence type="ECO:0000256" key="2">
    <source>
        <dbReference type="ARBA" id="ARBA00004613"/>
    </source>
</evidence>